<gene>
    <name evidence="1" type="ORF">PIB30_065724</name>
</gene>
<dbReference type="SUPFAM" id="SSF54928">
    <property type="entry name" value="RNA-binding domain, RBD"/>
    <property type="match status" value="1"/>
</dbReference>
<dbReference type="InterPro" id="IPR035979">
    <property type="entry name" value="RBD_domain_sf"/>
</dbReference>
<name>A0ABU6QLL2_9FABA</name>
<evidence type="ECO:0000313" key="1">
    <source>
        <dbReference type="EMBL" id="MED6112876.1"/>
    </source>
</evidence>
<evidence type="ECO:0008006" key="3">
    <source>
        <dbReference type="Google" id="ProtNLM"/>
    </source>
</evidence>
<sequence>MDPTPSSLTTFHRRKKRRNSNSLFAFIRFHAYGAAFRAINRLNGKLWYEAKLYVALSKYGRKTNKDTIKPSTKTVPIPKQIWVPKEAVANKRDQLDNVRSERPIVSRSDLSDQKKVIQVVWVEDDKMRCKEACWVFALDQLNLERLCTTYLRNGRDLVESNLGTLVPTDAC</sequence>
<reference evidence="1 2" key="1">
    <citation type="journal article" date="2023" name="Plants (Basel)">
        <title>Bridging the Gap: Combining Genomics and Transcriptomics Approaches to Understand Stylosanthes scabra, an Orphan Legume from the Brazilian Caatinga.</title>
        <authorList>
            <person name="Ferreira-Neto J.R.C."/>
            <person name="da Silva M.D."/>
            <person name="Binneck E."/>
            <person name="de Melo N.F."/>
            <person name="da Silva R.H."/>
            <person name="de Melo A.L.T.M."/>
            <person name="Pandolfi V."/>
            <person name="Bustamante F.O."/>
            <person name="Brasileiro-Vidal A.C."/>
            <person name="Benko-Iseppon A.M."/>
        </authorList>
    </citation>
    <scope>NUCLEOTIDE SEQUENCE [LARGE SCALE GENOMIC DNA]</scope>
    <source>
        <tissue evidence="1">Leaves</tissue>
    </source>
</reference>
<accession>A0ABU6QLL2</accession>
<comment type="caution">
    <text evidence="1">The sequence shown here is derived from an EMBL/GenBank/DDBJ whole genome shotgun (WGS) entry which is preliminary data.</text>
</comment>
<protein>
    <recommendedName>
        <fullName evidence="3">RRM domain-containing protein</fullName>
    </recommendedName>
</protein>
<dbReference type="EMBL" id="JASCZI010000659">
    <property type="protein sequence ID" value="MED6112876.1"/>
    <property type="molecule type" value="Genomic_DNA"/>
</dbReference>
<proteinExistence type="predicted"/>
<evidence type="ECO:0000313" key="2">
    <source>
        <dbReference type="Proteomes" id="UP001341840"/>
    </source>
</evidence>
<keyword evidence="2" id="KW-1185">Reference proteome</keyword>
<organism evidence="1 2">
    <name type="scientific">Stylosanthes scabra</name>
    <dbReference type="NCBI Taxonomy" id="79078"/>
    <lineage>
        <taxon>Eukaryota</taxon>
        <taxon>Viridiplantae</taxon>
        <taxon>Streptophyta</taxon>
        <taxon>Embryophyta</taxon>
        <taxon>Tracheophyta</taxon>
        <taxon>Spermatophyta</taxon>
        <taxon>Magnoliopsida</taxon>
        <taxon>eudicotyledons</taxon>
        <taxon>Gunneridae</taxon>
        <taxon>Pentapetalae</taxon>
        <taxon>rosids</taxon>
        <taxon>fabids</taxon>
        <taxon>Fabales</taxon>
        <taxon>Fabaceae</taxon>
        <taxon>Papilionoideae</taxon>
        <taxon>50 kb inversion clade</taxon>
        <taxon>dalbergioids sensu lato</taxon>
        <taxon>Dalbergieae</taxon>
        <taxon>Pterocarpus clade</taxon>
        <taxon>Stylosanthes</taxon>
    </lineage>
</organism>
<dbReference type="Proteomes" id="UP001341840">
    <property type="component" value="Unassembled WGS sequence"/>
</dbReference>